<dbReference type="Proteomes" id="UP000547973">
    <property type="component" value="Unassembled WGS sequence"/>
</dbReference>
<dbReference type="NCBIfam" id="TIGR03819">
    <property type="entry name" value="heli_sec_ATPase"/>
    <property type="match status" value="1"/>
</dbReference>
<dbReference type="CDD" id="cd01130">
    <property type="entry name" value="VirB11-like_ATPase"/>
    <property type="match status" value="1"/>
</dbReference>
<dbReference type="InterPro" id="IPR027417">
    <property type="entry name" value="P-loop_NTPase"/>
</dbReference>
<dbReference type="PANTHER" id="PTHR30486:SF6">
    <property type="entry name" value="TYPE IV PILUS RETRACTATION ATPASE PILT"/>
    <property type="match status" value="1"/>
</dbReference>
<dbReference type="Gene3D" id="3.30.450.370">
    <property type="match status" value="1"/>
</dbReference>
<dbReference type="RefSeq" id="WP_083971412.1">
    <property type="nucleotide sequence ID" value="NZ_BBRC01000004.1"/>
</dbReference>
<dbReference type="PANTHER" id="PTHR30486">
    <property type="entry name" value="TWITCHING MOTILITY PROTEIN PILT"/>
    <property type="match status" value="1"/>
</dbReference>
<accession>A0A7Y9Z7Y5</accession>
<evidence type="ECO:0000259" key="2">
    <source>
        <dbReference type="Pfam" id="PF00437"/>
    </source>
</evidence>
<keyword evidence="4" id="KW-1185">Reference proteome</keyword>
<evidence type="ECO:0000313" key="4">
    <source>
        <dbReference type="Proteomes" id="UP000547973"/>
    </source>
</evidence>
<dbReference type="AlphaFoldDB" id="A0A7Y9Z7Y5"/>
<dbReference type="InterPro" id="IPR001482">
    <property type="entry name" value="T2SS/T4SS_dom"/>
</dbReference>
<dbReference type="SUPFAM" id="SSF52540">
    <property type="entry name" value="P-loop containing nucleoside triphosphate hydrolases"/>
    <property type="match status" value="1"/>
</dbReference>
<name>A0A7Y9Z7Y5_9MICO</name>
<dbReference type="Pfam" id="PF00437">
    <property type="entry name" value="T2SSE"/>
    <property type="match status" value="1"/>
</dbReference>
<protein>
    <submittedName>
        <fullName evidence="3">Pilus assembly protein CpaF</fullName>
    </submittedName>
</protein>
<feature type="domain" description="Bacterial type II secretion system protein E" evidence="2">
    <location>
        <begin position="20"/>
        <end position="274"/>
    </location>
</feature>
<reference evidence="3 4" key="1">
    <citation type="submission" date="2020-07" db="EMBL/GenBank/DDBJ databases">
        <title>Sequencing the genomes of 1000 actinobacteria strains.</title>
        <authorList>
            <person name="Klenk H.-P."/>
        </authorList>
    </citation>
    <scope>NUCLEOTIDE SEQUENCE [LARGE SCALE GENOMIC DNA]</scope>
    <source>
        <strain evidence="3 4">DSM 19970</strain>
    </source>
</reference>
<comment type="caution">
    <text evidence="3">The sequence shown here is derived from an EMBL/GenBank/DDBJ whole genome shotgun (WGS) entry which is preliminary data.</text>
</comment>
<comment type="similarity">
    <text evidence="1">Belongs to the GSP E family.</text>
</comment>
<proteinExistence type="inferred from homology"/>
<dbReference type="GO" id="GO:0016887">
    <property type="term" value="F:ATP hydrolysis activity"/>
    <property type="evidence" value="ECO:0007669"/>
    <property type="project" value="InterPro"/>
</dbReference>
<sequence>MTTHAWLPDWLRLLWEVPGVTDVLINGPGDVWLDRGLGLESASVLAPETRGAESVGEVRALAVRLASLAGRRLDDASPAVDARLPDGTRFHAVLPPIADGCALLSLRRVRSASMTWEDLLFQGAVHPVLEPVLRGLVRSKSSVIVSGATGSGKTTLLATLLADVDQRERIVLIEEAGEVRPSHPHVVRLVERPANVDGAGAVGMSRLVREALRMRPDRIVLGECRGAEIREVLLALNTGHRGSLTTLHANAAADVPARLIALGALAGLSERAVALHASAAFAAIVHLERDSRRRRVAEVALLQSRDDELKAVPAAMVDAEGRLHHGAAWAKLRQIALPDDDRVAVAS</sequence>
<dbReference type="Gene3D" id="3.40.50.300">
    <property type="entry name" value="P-loop containing nucleotide triphosphate hydrolases"/>
    <property type="match status" value="1"/>
</dbReference>
<dbReference type="InterPro" id="IPR050921">
    <property type="entry name" value="T4SS_GSP_E_ATPase"/>
</dbReference>
<gene>
    <name evidence="3" type="ORF">BKA03_000400</name>
</gene>
<evidence type="ECO:0000313" key="3">
    <source>
        <dbReference type="EMBL" id="NYI40281.1"/>
    </source>
</evidence>
<dbReference type="OrthoDB" id="9810761at2"/>
<dbReference type="InterPro" id="IPR022399">
    <property type="entry name" value="TadA-like_ATPase"/>
</dbReference>
<evidence type="ECO:0000256" key="1">
    <source>
        <dbReference type="ARBA" id="ARBA00006611"/>
    </source>
</evidence>
<dbReference type="EMBL" id="JACBZO010000001">
    <property type="protein sequence ID" value="NYI40281.1"/>
    <property type="molecule type" value="Genomic_DNA"/>
</dbReference>
<organism evidence="3 4">
    <name type="scientific">Demequina lutea</name>
    <dbReference type="NCBI Taxonomy" id="431489"/>
    <lineage>
        <taxon>Bacteria</taxon>
        <taxon>Bacillati</taxon>
        <taxon>Actinomycetota</taxon>
        <taxon>Actinomycetes</taxon>
        <taxon>Micrococcales</taxon>
        <taxon>Demequinaceae</taxon>
        <taxon>Demequina</taxon>
    </lineage>
</organism>